<name>A0AAD7EZZ3_9AGAR</name>
<dbReference type="EMBL" id="JARIHO010000005">
    <property type="protein sequence ID" value="KAJ7360923.1"/>
    <property type="molecule type" value="Genomic_DNA"/>
</dbReference>
<feature type="compositionally biased region" description="Basic and acidic residues" evidence="1">
    <location>
        <begin position="473"/>
        <end position="489"/>
    </location>
</feature>
<feature type="compositionally biased region" description="Low complexity" evidence="1">
    <location>
        <begin position="192"/>
        <end position="208"/>
    </location>
</feature>
<feature type="region of interest" description="Disordered" evidence="1">
    <location>
        <begin position="465"/>
        <end position="492"/>
    </location>
</feature>
<sequence length="956" mass="98945">MPYSPPGVVVSPLPAPPTPPAGAHHHHHAPRPAHRRSYTFAADDPRAGPGAFASLGMLPRRTSSHGPSSSRKFHFRNDDDSSSSSDEPPVPAHDDDDGPPPPLKLRQPPAFRLTPATGAHRSSPPRSPQRSPNSSYTHVPAALSPSALNVPVPFPRSHKSSNSPSSPMSPNGPNFPARPPGPARTSSHPVILLSNGKPLKSSLKSSSSAPHVWTPGSTNANGGKPSFHLRARSAPSTPQLAGVDPTSPGGAWDQGSDPLSPGTPKAVHFPAPDAGLEDIRLFKRSARPASVSFPLDDETETETETDSQQPRISAWGTQNQGQSHSPRQEAGYPFPKVPAPVGGGAGRSPLNPERQQEGKEWRYALDAPGVPRAVDAERDGASMVLLEGMWLAGAGADPSSSSAVAGAPGQEPERQGELTLHGTLLARNAAFEKQLYVRFTLDGWCTTSEVGGRYVGPAQSPFSATSPFCAKSGENKNEGGEGEKEREEPGPGWDRFAFSIRLTDYAHSAPAGRQHTHTHAQGLRERGVGGVGRGLEGRELVLVARFFAPWVRAGGVAPYAWCDTLPQHTPAQQMGTDVSPSGRAWVGAGGGGAGEWWDNNGGRDYRVGFRCVGVEPTPAPATNIIPFPRASSPALAPPPSTLAPSPAPSEVKPTTIPPPPPPRTAHAQALAAKLGRLSLRNYAAPGRAVSLPSAAAAQVPAGVAAAVASEKEQEKETAKEDEKKQEEETDKKEKEKEGEKEKPGTQSASGVGLYWPWGRAAVAAPPAPAPPVAVPAAAPSAAPPVAAPVHDDDSGSSSSDDEEEGLRDAEAGRARRASGGFSVQGEGEETPPTSPLGAGGLLPALEEMGLSGGEEEKEKDKGGPEDVPLPESPERVMSPSPARRGGSASPPTTQAQTPTPPVSPTTPLTPSAADASSSLYKAFVRQWCFAGNGSGGGASGGVSPPVGTGAVLGGLV</sequence>
<feature type="compositionally biased region" description="Low complexity" evidence="1">
    <location>
        <begin position="121"/>
        <end position="135"/>
    </location>
</feature>
<feature type="domain" description="CBM21" evidence="2">
    <location>
        <begin position="396"/>
        <end position="608"/>
    </location>
</feature>
<proteinExistence type="predicted"/>
<reference evidence="3" key="1">
    <citation type="submission" date="2023-03" db="EMBL/GenBank/DDBJ databases">
        <title>Massive genome expansion in bonnet fungi (Mycena s.s.) driven by repeated elements and novel gene families across ecological guilds.</title>
        <authorList>
            <consortium name="Lawrence Berkeley National Laboratory"/>
            <person name="Harder C.B."/>
            <person name="Miyauchi S."/>
            <person name="Viragh M."/>
            <person name="Kuo A."/>
            <person name="Thoen E."/>
            <person name="Andreopoulos B."/>
            <person name="Lu D."/>
            <person name="Skrede I."/>
            <person name="Drula E."/>
            <person name="Henrissat B."/>
            <person name="Morin E."/>
            <person name="Kohler A."/>
            <person name="Barry K."/>
            <person name="LaButti K."/>
            <person name="Morin E."/>
            <person name="Salamov A."/>
            <person name="Lipzen A."/>
            <person name="Mereny Z."/>
            <person name="Hegedus B."/>
            <person name="Baldrian P."/>
            <person name="Stursova M."/>
            <person name="Weitz H."/>
            <person name="Taylor A."/>
            <person name="Grigoriev I.V."/>
            <person name="Nagy L.G."/>
            <person name="Martin F."/>
            <person name="Kauserud H."/>
        </authorList>
    </citation>
    <scope>NUCLEOTIDE SEQUENCE</scope>
    <source>
        <strain evidence="3">CBHHK002</strain>
    </source>
</reference>
<feature type="compositionally biased region" description="Low complexity" evidence="1">
    <location>
        <begin position="887"/>
        <end position="897"/>
    </location>
</feature>
<dbReference type="AlphaFoldDB" id="A0AAD7EZZ3"/>
<gene>
    <name evidence="3" type="ORF">DFH08DRAFT_361055</name>
</gene>
<dbReference type="InterPro" id="IPR005036">
    <property type="entry name" value="CBM21_dom"/>
</dbReference>
<evidence type="ECO:0000259" key="2">
    <source>
        <dbReference type="PROSITE" id="PS51159"/>
    </source>
</evidence>
<feature type="compositionally biased region" description="Low complexity" evidence="1">
    <location>
        <begin position="160"/>
        <end position="175"/>
    </location>
</feature>
<dbReference type="InterPro" id="IPR038175">
    <property type="entry name" value="CBM21_dom_sf"/>
</dbReference>
<keyword evidence="4" id="KW-1185">Reference proteome</keyword>
<feature type="compositionally biased region" description="Basic residues" evidence="1">
    <location>
        <begin position="23"/>
        <end position="37"/>
    </location>
</feature>
<protein>
    <recommendedName>
        <fullName evidence="2">CBM21 domain-containing protein</fullName>
    </recommendedName>
</protein>
<evidence type="ECO:0000313" key="3">
    <source>
        <dbReference type="EMBL" id="KAJ7360923.1"/>
    </source>
</evidence>
<feature type="compositionally biased region" description="Pro residues" evidence="1">
    <location>
        <begin position="635"/>
        <end position="647"/>
    </location>
</feature>
<dbReference type="PROSITE" id="PS51159">
    <property type="entry name" value="CBM21"/>
    <property type="match status" value="1"/>
</dbReference>
<accession>A0AAD7EZZ3</accession>
<feature type="region of interest" description="Disordered" evidence="1">
    <location>
        <begin position="707"/>
        <end position="915"/>
    </location>
</feature>
<dbReference type="Proteomes" id="UP001218218">
    <property type="component" value="Unassembled WGS sequence"/>
</dbReference>
<feature type="compositionally biased region" description="Basic and acidic residues" evidence="1">
    <location>
        <begin position="709"/>
        <end position="743"/>
    </location>
</feature>
<evidence type="ECO:0000256" key="1">
    <source>
        <dbReference type="SAM" id="MobiDB-lite"/>
    </source>
</evidence>
<feature type="region of interest" description="Disordered" evidence="1">
    <location>
        <begin position="630"/>
        <end position="668"/>
    </location>
</feature>
<comment type="caution">
    <text evidence="3">The sequence shown here is derived from an EMBL/GenBank/DDBJ whole genome shotgun (WGS) entry which is preliminary data.</text>
</comment>
<feature type="region of interest" description="Disordered" evidence="1">
    <location>
        <begin position="287"/>
        <end position="357"/>
    </location>
</feature>
<feature type="compositionally biased region" description="Low complexity" evidence="1">
    <location>
        <begin position="905"/>
        <end position="915"/>
    </location>
</feature>
<feature type="compositionally biased region" description="Basic and acidic residues" evidence="1">
    <location>
        <begin position="854"/>
        <end position="864"/>
    </location>
</feature>
<feature type="compositionally biased region" description="Acidic residues" evidence="1">
    <location>
        <begin position="295"/>
        <end position="305"/>
    </location>
</feature>
<feature type="region of interest" description="Disordered" evidence="1">
    <location>
        <begin position="1"/>
        <end position="271"/>
    </location>
</feature>
<dbReference type="Pfam" id="PF03370">
    <property type="entry name" value="CBM_21"/>
    <property type="match status" value="1"/>
</dbReference>
<organism evidence="3 4">
    <name type="scientific">Mycena albidolilacea</name>
    <dbReference type="NCBI Taxonomy" id="1033008"/>
    <lineage>
        <taxon>Eukaryota</taxon>
        <taxon>Fungi</taxon>
        <taxon>Dikarya</taxon>
        <taxon>Basidiomycota</taxon>
        <taxon>Agaricomycotina</taxon>
        <taxon>Agaricomycetes</taxon>
        <taxon>Agaricomycetidae</taxon>
        <taxon>Agaricales</taxon>
        <taxon>Marasmiineae</taxon>
        <taxon>Mycenaceae</taxon>
        <taxon>Mycena</taxon>
    </lineage>
</organism>
<feature type="region of interest" description="Disordered" evidence="1">
    <location>
        <begin position="932"/>
        <end position="956"/>
    </location>
</feature>
<evidence type="ECO:0000313" key="4">
    <source>
        <dbReference type="Proteomes" id="UP001218218"/>
    </source>
</evidence>
<dbReference type="Gene3D" id="2.60.40.2440">
    <property type="entry name" value="Carbohydrate binding type-21 domain"/>
    <property type="match status" value="1"/>
</dbReference>
<feature type="compositionally biased region" description="Polar residues" evidence="1">
    <location>
        <begin position="307"/>
        <end position="325"/>
    </location>
</feature>